<dbReference type="EMBL" id="KV009528">
    <property type="protein sequence ID" value="KZV29086.1"/>
    <property type="molecule type" value="Genomic_DNA"/>
</dbReference>
<dbReference type="Proteomes" id="UP000250235">
    <property type="component" value="Unassembled WGS sequence"/>
</dbReference>
<protein>
    <submittedName>
        <fullName evidence="2">Uncharacterized protein</fullName>
    </submittedName>
</protein>
<organism evidence="2 3">
    <name type="scientific">Dorcoceras hygrometricum</name>
    <dbReference type="NCBI Taxonomy" id="472368"/>
    <lineage>
        <taxon>Eukaryota</taxon>
        <taxon>Viridiplantae</taxon>
        <taxon>Streptophyta</taxon>
        <taxon>Embryophyta</taxon>
        <taxon>Tracheophyta</taxon>
        <taxon>Spermatophyta</taxon>
        <taxon>Magnoliopsida</taxon>
        <taxon>eudicotyledons</taxon>
        <taxon>Gunneridae</taxon>
        <taxon>Pentapetalae</taxon>
        <taxon>asterids</taxon>
        <taxon>lamiids</taxon>
        <taxon>Lamiales</taxon>
        <taxon>Gesneriaceae</taxon>
        <taxon>Didymocarpoideae</taxon>
        <taxon>Trichosporeae</taxon>
        <taxon>Loxocarpinae</taxon>
        <taxon>Dorcoceras</taxon>
    </lineage>
</organism>
<dbReference type="AlphaFoldDB" id="A0A2Z7BAZ9"/>
<proteinExistence type="predicted"/>
<feature type="compositionally biased region" description="Polar residues" evidence="1">
    <location>
        <begin position="158"/>
        <end position="169"/>
    </location>
</feature>
<name>A0A2Z7BAZ9_9LAMI</name>
<gene>
    <name evidence="2" type="ORF">F511_42516</name>
</gene>
<accession>A0A2Z7BAZ9</accession>
<feature type="region of interest" description="Disordered" evidence="1">
    <location>
        <begin position="142"/>
        <end position="169"/>
    </location>
</feature>
<evidence type="ECO:0000313" key="3">
    <source>
        <dbReference type="Proteomes" id="UP000250235"/>
    </source>
</evidence>
<dbReference type="OrthoDB" id="1751327at2759"/>
<keyword evidence="3" id="KW-1185">Reference proteome</keyword>
<sequence length="169" mass="18150">MMTFQDHAVRADLVVLPMSGFDLMEFGAVIDFQRRTMTIRLPRQKAFLFEAARRSRKPKFISFLQARKLVELGGQAFLVSVTASGGSTCWGSGSAPRMFSVLPRWHLCLAPTGISRTRRFSVDCGSYANPAGTNSGEVAATAAAHGGGGGGERREKSTVASEETISGAF</sequence>
<evidence type="ECO:0000313" key="2">
    <source>
        <dbReference type="EMBL" id="KZV29086.1"/>
    </source>
</evidence>
<evidence type="ECO:0000256" key="1">
    <source>
        <dbReference type="SAM" id="MobiDB-lite"/>
    </source>
</evidence>
<reference evidence="2 3" key="1">
    <citation type="journal article" date="2015" name="Proc. Natl. Acad. Sci. U.S.A.">
        <title>The resurrection genome of Boea hygrometrica: A blueprint for survival of dehydration.</title>
        <authorList>
            <person name="Xiao L."/>
            <person name="Yang G."/>
            <person name="Zhang L."/>
            <person name="Yang X."/>
            <person name="Zhao S."/>
            <person name="Ji Z."/>
            <person name="Zhou Q."/>
            <person name="Hu M."/>
            <person name="Wang Y."/>
            <person name="Chen M."/>
            <person name="Xu Y."/>
            <person name="Jin H."/>
            <person name="Xiao X."/>
            <person name="Hu G."/>
            <person name="Bao F."/>
            <person name="Hu Y."/>
            <person name="Wan P."/>
            <person name="Li L."/>
            <person name="Deng X."/>
            <person name="Kuang T."/>
            <person name="Xiang C."/>
            <person name="Zhu J.K."/>
            <person name="Oliver M.J."/>
            <person name="He Y."/>
        </authorList>
    </citation>
    <scope>NUCLEOTIDE SEQUENCE [LARGE SCALE GENOMIC DNA]</scope>
    <source>
        <strain evidence="3">cv. XS01</strain>
    </source>
</reference>